<dbReference type="RefSeq" id="WP_171226115.1">
    <property type="nucleotide sequence ID" value="NZ_CP053085.1"/>
</dbReference>
<evidence type="ECO:0000313" key="5">
    <source>
        <dbReference type="Proteomes" id="UP000500938"/>
    </source>
</evidence>
<feature type="transmembrane region" description="Helical" evidence="3">
    <location>
        <begin position="361"/>
        <end position="381"/>
    </location>
</feature>
<keyword evidence="3" id="KW-1133">Transmembrane helix</keyword>
<dbReference type="AlphaFoldDB" id="A0A6M4IV56"/>
<evidence type="ECO:0000256" key="2">
    <source>
        <dbReference type="SAM" id="MobiDB-lite"/>
    </source>
</evidence>
<keyword evidence="5" id="KW-1185">Reference proteome</keyword>
<keyword evidence="3" id="KW-0472">Membrane</keyword>
<evidence type="ECO:0000256" key="3">
    <source>
        <dbReference type="SAM" id="Phobius"/>
    </source>
</evidence>
<evidence type="ECO:0000256" key="1">
    <source>
        <dbReference type="SAM" id="Coils"/>
    </source>
</evidence>
<feature type="region of interest" description="Disordered" evidence="2">
    <location>
        <begin position="1"/>
        <end position="31"/>
    </location>
</feature>
<organism evidence="4 5">
    <name type="scientific">Gemmatimonas groenlandica</name>
    <dbReference type="NCBI Taxonomy" id="2732249"/>
    <lineage>
        <taxon>Bacteria</taxon>
        <taxon>Pseudomonadati</taxon>
        <taxon>Gemmatimonadota</taxon>
        <taxon>Gemmatimonadia</taxon>
        <taxon>Gemmatimonadales</taxon>
        <taxon>Gemmatimonadaceae</taxon>
        <taxon>Gemmatimonas</taxon>
    </lineage>
</organism>
<keyword evidence="1" id="KW-0175">Coiled coil</keyword>
<dbReference type="Proteomes" id="UP000500938">
    <property type="component" value="Chromosome"/>
</dbReference>
<reference evidence="4 5" key="1">
    <citation type="submission" date="2020-05" db="EMBL/GenBank/DDBJ databases">
        <title>Complete genome sequence of Gemmatimonas greenlandica TET16.</title>
        <authorList>
            <person name="Zeng Y."/>
        </authorList>
    </citation>
    <scope>NUCLEOTIDE SEQUENCE [LARGE SCALE GENOMIC DNA]</scope>
    <source>
        <strain evidence="4 5">TET16</strain>
    </source>
</reference>
<protein>
    <submittedName>
        <fullName evidence="4">Uncharacterized protein</fullName>
    </submittedName>
</protein>
<proteinExistence type="predicted"/>
<keyword evidence="3" id="KW-0812">Transmembrane</keyword>
<feature type="coiled-coil region" evidence="1">
    <location>
        <begin position="326"/>
        <end position="353"/>
    </location>
</feature>
<name>A0A6M4IV56_9BACT</name>
<feature type="compositionally biased region" description="Pro residues" evidence="2">
    <location>
        <begin position="1"/>
        <end position="12"/>
    </location>
</feature>
<feature type="transmembrane region" description="Helical" evidence="3">
    <location>
        <begin position="49"/>
        <end position="69"/>
    </location>
</feature>
<gene>
    <name evidence="4" type="ORF">HKW67_14765</name>
</gene>
<evidence type="ECO:0000313" key="4">
    <source>
        <dbReference type="EMBL" id="QJR36682.1"/>
    </source>
</evidence>
<dbReference type="EMBL" id="CP053085">
    <property type="protein sequence ID" value="QJR36682.1"/>
    <property type="molecule type" value="Genomic_DNA"/>
</dbReference>
<dbReference type="KEGG" id="ggr:HKW67_14765"/>
<accession>A0A6M4IV56</accession>
<sequence length="637" mass="67267">MSILPTLPPPPSATVEQTAPPPPTATRPRAGQRARWLAARTRNAARHGLLIASIGAIVVIAALLLFVLLPRQVDRALAAQIATLPPERDTLPLSVELLAARRELARLESSIAAAAIASRADATVPRAVAASPDTATVAPVAIVRDSATADLQRQLVRIRQAPLVESYRALADTRLLRDDARARAMLDSIEQLHAEREAYAALSGPDARYAAMTARLTQLGQRLTRLAESIYASALATTAATASASASAPVAVTGPTTAVPSSAGTPVGTPIGTPIGAPVSTPAGAPIAAPVGAAPDSGRAASLLVVQQPMADSALERARAAATDSAARAERALREAQVLNANLHAKRDALRARMQLDIPPMAMLLASLVLGLVLGFAFVLWRELRRPTVGDEQELEALTRTRVIVHRAVAASVRATRARRRADEQLPPIMQPTDEAWPLLHLTLSSIGDVSRHVEVVSDHTVLAGAVALNLSAVAAHESRATVLVDAAQRSGALVALLPSSALTGTSPTRAASGATEASEHARWDAPRSLAIGRDTFIDIVLPRRVRSRHTGRDLGGPPDAASIVDDLQRVAKHHDLAVFVTDHDLDQQLPPDTDVVLCARPGVTTLDWLSRTMRQLEERGRRVRAVVLWSADLPLA</sequence>